<dbReference type="AlphaFoldDB" id="A0A1Y1YEK5"/>
<dbReference type="InParanoid" id="A0A1Y1YEK5"/>
<organism evidence="3 4">
    <name type="scientific">Basidiobolus meristosporus CBS 931.73</name>
    <dbReference type="NCBI Taxonomy" id="1314790"/>
    <lineage>
        <taxon>Eukaryota</taxon>
        <taxon>Fungi</taxon>
        <taxon>Fungi incertae sedis</taxon>
        <taxon>Zoopagomycota</taxon>
        <taxon>Entomophthoromycotina</taxon>
        <taxon>Basidiobolomycetes</taxon>
        <taxon>Basidiobolales</taxon>
        <taxon>Basidiobolaceae</taxon>
        <taxon>Basidiobolus</taxon>
    </lineage>
</organism>
<sequence>MLNLVLTLFLVRILERYILGRIQNVPRGSGVVRQAAECLKIFFFPMIAVRKIITQFVEIRLAKDNQSHMESALRAAYDGSAFWVNVCPKDRSARMIPRNAIIVDGASWKKPILSVFQRPTLCVPPQCEVLTEIHHDDIPLLLKHKISISQSRIAKDSSITTKVCFGALALYWAYIISKYTYCLWMFQYIPQSYQGQYMFPASILVTLLYSSGRCIAPVFVSVESDDYSLRKDFTAMGAMNHINEDIYTEKISDVKEHVHRKVLIWYRMEQLLGSVLYLISLFGVFYILSVVFTIGIEGIYPGTNPVLSQNVYSSVVASFVIIEPMAHSVVCLLQLGQAYFSNMFISLLLSLLEKVCRAIRFIAMIGLALVM</sequence>
<proteinExistence type="predicted"/>
<reference evidence="3 4" key="1">
    <citation type="submission" date="2016-07" db="EMBL/GenBank/DDBJ databases">
        <title>Pervasive Adenine N6-methylation of Active Genes in Fungi.</title>
        <authorList>
            <consortium name="DOE Joint Genome Institute"/>
            <person name="Mondo S.J."/>
            <person name="Dannebaum R.O."/>
            <person name="Kuo R.C."/>
            <person name="Labutti K."/>
            <person name="Haridas S."/>
            <person name="Kuo A."/>
            <person name="Salamov A."/>
            <person name="Ahrendt S.R."/>
            <person name="Lipzen A."/>
            <person name="Sullivan W."/>
            <person name="Andreopoulos W.B."/>
            <person name="Clum A."/>
            <person name="Lindquist E."/>
            <person name="Daum C."/>
            <person name="Ramamoorthy G.K."/>
            <person name="Gryganskyi A."/>
            <person name="Culley D."/>
            <person name="Magnuson J.K."/>
            <person name="James T.Y."/>
            <person name="O'Malley M.A."/>
            <person name="Stajich J.E."/>
            <person name="Spatafora J.W."/>
            <person name="Visel A."/>
            <person name="Grigoriev I.V."/>
        </authorList>
    </citation>
    <scope>NUCLEOTIDE SEQUENCE [LARGE SCALE GENOMIC DNA]</scope>
    <source>
        <strain evidence="3 4">CBS 931.73</strain>
    </source>
</reference>
<dbReference type="Proteomes" id="UP000193498">
    <property type="component" value="Unassembled WGS sequence"/>
</dbReference>
<keyword evidence="4" id="KW-1185">Reference proteome</keyword>
<evidence type="ECO:0000313" key="4">
    <source>
        <dbReference type="Proteomes" id="UP000193498"/>
    </source>
</evidence>
<evidence type="ECO:0000256" key="1">
    <source>
        <dbReference type="SAM" id="Phobius"/>
    </source>
</evidence>
<evidence type="ECO:0000313" key="3">
    <source>
        <dbReference type="EMBL" id="ORX96126.1"/>
    </source>
</evidence>
<comment type="caution">
    <text evidence="3">The sequence shown here is derived from an EMBL/GenBank/DDBJ whole genome shotgun (WGS) entry which is preliminary data.</text>
</comment>
<gene>
    <name evidence="3" type="ORF">K493DRAFT_21050</name>
</gene>
<evidence type="ECO:0000256" key="2">
    <source>
        <dbReference type="SAM" id="SignalP"/>
    </source>
</evidence>
<feature type="chain" id="PRO_5012192233" evidence="2">
    <location>
        <begin position="21"/>
        <end position="371"/>
    </location>
</feature>
<dbReference type="EMBL" id="MCFE01000160">
    <property type="protein sequence ID" value="ORX96126.1"/>
    <property type="molecule type" value="Genomic_DNA"/>
</dbReference>
<protein>
    <submittedName>
        <fullName evidence="3">Uncharacterized protein</fullName>
    </submittedName>
</protein>
<feature type="transmembrane region" description="Helical" evidence="1">
    <location>
        <begin position="197"/>
        <end position="222"/>
    </location>
</feature>
<keyword evidence="2" id="KW-0732">Signal</keyword>
<name>A0A1Y1YEK5_9FUNG</name>
<feature type="transmembrane region" description="Helical" evidence="1">
    <location>
        <begin position="275"/>
        <end position="296"/>
    </location>
</feature>
<feature type="transmembrane region" description="Helical" evidence="1">
    <location>
        <begin position="316"/>
        <end position="335"/>
    </location>
</feature>
<keyword evidence="1" id="KW-1133">Transmembrane helix</keyword>
<accession>A0A1Y1YEK5</accession>
<feature type="signal peptide" evidence="2">
    <location>
        <begin position="1"/>
        <end position="20"/>
    </location>
</feature>
<feature type="transmembrane region" description="Helical" evidence="1">
    <location>
        <begin position="159"/>
        <end position="177"/>
    </location>
</feature>
<keyword evidence="1" id="KW-0472">Membrane</keyword>
<keyword evidence="1" id="KW-0812">Transmembrane</keyword>